<dbReference type="InterPro" id="IPR019954">
    <property type="entry name" value="Ubiquitin_CS"/>
</dbReference>
<keyword evidence="6" id="KW-0677">Repeat</keyword>
<dbReference type="SUPFAM" id="SSF54236">
    <property type="entry name" value="Ubiquitin-like"/>
    <property type="match status" value="6"/>
</dbReference>
<dbReference type="GO" id="GO:0005634">
    <property type="term" value="C:nucleus"/>
    <property type="evidence" value="ECO:0007669"/>
    <property type="project" value="UniProtKB-SubCell"/>
</dbReference>
<keyword evidence="8" id="KW-0539">Nucleus</keyword>
<organism evidence="13">
    <name type="scientific">Enterobius vermicularis</name>
    <name type="common">Human pinworm</name>
    <dbReference type="NCBI Taxonomy" id="51028"/>
    <lineage>
        <taxon>Eukaryota</taxon>
        <taxon>Metazoa</taxon>
        <taxon>Ecdysozoa</taxon>
        <taxon>Nematoda</taxon>
        <taxon>Chromadorea</taxon>
        <taxon>Rhabditida</taxon>
        <taxon>Spirurina</taxon>
        <taxon>Oxyuridomorpha</taxon>
        <taxon>Oxyuroidea</taxon>
        <taxon>Oxyuridae</taxon>
        <taxon>Enterobius</taxon>
    </lineage>
</organism>
<evidence type="ECO:0000313" key="13">
    <source>
        <dbReference type="WBParaSite" id="EVEC_0000924101-mRNA-1"/>
    </source>
</evidence>
<evidence type="ECO:0000259" key="10">
    <source>
        <dbReference type="PROSITE" id="PS50053"/>
    </source>
</evidence>
<feature type="domain" description="Ubiquitin-like" evidence="10">
    <location>
        <begin position="77"/>
        <end position="152"/>
    </location>
</feature>
<name>A0A0N4VEW7_ENTVE</name>
<keyword evidence="12" id="KW-1185">Reference proteome</keyword>
<proteinExistence type="inferred from homology"/>
<evidence type="ECO:0000256" key="3">
    <source>
        <dbReference type="ARBA" id="ARBA00008430"/>
    </source>
</evidence>
<evidence type="ECO:0000313" key="12">
    <source>
        <dbReference type="Proteomes" id="UP000274131"/>
    </source>
</evidence>
<dbReference type="GO" id="GO:0005737">
    <property type="term" value="C:cytoplasm"/>
    <property type="evidence" value="ECO:0007669"/>
    <property type="project" value="UniProtKB-SubCell"/>
</dbReference>
<dbReference type="Proteomes" id="UP000274131">
    <property type="component" value="Unassembled WGS sequence"/>
</dbReference>
<accession>A0A0N4VEW7</accession>
<dbReference type="SMART" id="SM00213">
    <property type="entry name" value="UBQ"/>
    <property type="match status" value="6"/>
</dbReference>
<evidence type="ECO:0000256" key="8">
    <source>
        <dbReference type="ARBA" id="ARBA00023242"/>
    </source>
</evidence>
<feature type="domain" description="Ubiquitin-like" evidence="10">
    <location>
        <begin position="397"/>
        <end position="472"/>
    </location>
</feature>
<dbReference type="Gene3D" id="3.10.20.90">
    <property type="entry name" value="Phosphatidylinositol 3-kinase Catalytic Subunit, Chain A, domain 1"/>
    <property type="match status" value="6"/>
</dbReference>
<dbReference type="PROSITE" id="PS50053">
    <property type="entry name" value="UBIQUITIN_2"/>
    <property type="match status" value="6"/>
</dbReference>
<feature type="domain" description="Ubiquitin-like" evidence="10">
    <location>
        <begin position="305"/>
        <end position="396"/>
    </location>
</feature>
<evidence type="ECO:0000256" key="5">
    <source>
        <dbReference type="ARBA" id="ARBA00022499"/>
    </source>
</evidence>
<protein>
    <submittedName>
        <fullName evidence="13">Polyubiquitin-A</fullName>
    </submittedName>
</protein>
<keyword evidence="7" id="KW-0832">Ubl conjugation</keyword>
<dbReference type="InterPro" id="IPR000626">
    <property type="entry name" value="Ubiquitin-like_dom"/>
</dbReference>
<gene>
    <name evidence="11" type="ORF">EVEC_LOCUS8682</name>
</gene>
<dbReference type="OrthoDB" id="428577at2759"/>
<evidence type="ECO:0000256" key="9">
    <source>
        <dbReference type="ARBA" id="ARBA00054839"/>
    </source>
</evidence>
<evidence type="ECO:0000256" key="2">
    <source>
        <dbReference type="ARBA" id="ARBA00004496"/>
    </source>
</evidence>
<evidence type="ECO:0000256" key="4">
    <source>
        <dbReference type="ARBA" id="ARBA00022490"/>
    </source>
</evidence>
<reference evidence="11 12" key="2">
    <citation type="submission" date="2018-10" db="EMBL/GenBank/DDBJ databases">
        <authorList>
            <consortium name="Pathogen Informatics"/>
        </authorList>
    </citation>
    <scope>NUCLEOTIDE SEQUENCE [LARGE SCALE GENOMIC DNA]</scope>
</reference>
<evidence type="ECO:0000256" key="1">
    <source>
        <dbReference type="ARBA" id="ARBA00004123"/>
    </source>
</evidence>
<keyword evidence="4" id="KW-0963">Cytoplasm</keyword>
<dbReference type="Pfam" id="PF00240">
    <property type="entry name" value="ubiquitin"/>
    <property type="match status" value="7"/>
</dbReference>
<dbReference type="FunFam" id="3.10.20.90:FF:000014">
    <property type="entry name" value="Ubiquitin-60S ribosomal L40 fusion"/>
    <property type="match status" value="4"/>
</dbReference>
<dbReference type="PROSITE" id="PS00299">
    <property type="entry name" value="UBIQUITIN_1"/>
    <property type="match status" value="5"/>
</dbReference>
<dbReference type="GO" id="GO:0010623">
    <property type="term" value="P:programmed cell death involved in cell development"/>
    <property type="evidence" value="ECO:0007669"/>
    <property type="project" value="UniProtKB-ARBA"/>
</dbReference>
<feature type="domain" description="Ubiquitin-like" evidence="10">
    <location>
        <begin position="153"/>
        <end position="228"/>
    </location>
</feature>
<dbReference type="InterPro" id="IPR029071">
    <property type="entry name" value="Ubiquitin-like_domsf"/>
</dbReference>
<dbReference type="InterPro" id="IPR019956">
    <property type="entry name" value="Ubiquitin_dom"/>
</dbReference>
<comment type="subcellular location">
    <subcellularLocation>
        <location evidence="2">Cytoplasm</location>
    </subcellularLocation>
    <subcellularLocation>
        <location evidence="1">Nucleus</location>
    </subcellularLocation>
</comment>
<feature type="domain" description="Ubiquitin-like" evidence="10">
    <location>
        <begin position="1"/>
        <end position="76"/>
    </location>
</feature>
<dbReference type="STRING" id="51028.A0A0N4VEW7"/>
<dbReference type="PANTHER" id="PTHR10666">
    <property type="entry name" value="UBIQUITIN"/>
    <property type="match status" value="1"/>
</dbReference>
<evidence type="ECO:0000256" key="7">
    <source>
        <dbReference type="ARBA" id="ARBA00022843"/>
    </source>
</evidence>
<sequence>MQIFVKTLTGKTITLEVEASDTIENVKAKIQDKEGIPPDQQRLIFAGKQLEDGRTLSDYNIQKESTLHLVLRLRGGMQIFVKTLTGKTITLEVEASDTIENVKAKIQDKEGIPPDQQRLIFAGKQLEDGRTLSDYNIQKESTLHLVLRLRGGMQIFVKTLTGKTITLEVEASDTIENVKAKIQDKEGIPPDQQRLIFAGKQLEDGRTLSDYNIQKESTLHLVLRLRGGMQIFVKTLTGKTITLEVEASDTIENVKAKIQDKEGIPPDQQRLIFAGKQLEDGRTLSDYNIQKESTLHLVLRLRGGMQIFVKTLTGKTITLEVEASDTIENVKAKIQDKEGIPPDQQRLIFAGKLLVQHIRCYRLASRLHQLEDGRTLSDYNIQKESTLHLVLRLRGGMQIFVKTLTGKTITLEVEASDTIENVKAKIQDKEGIPPDQQRLIFAGKQLEDGRTLSDYNIQKESTLHLVLRLRGGY</sequence>
<dbReference type="InterPro" id="IPR050158">
    <property type="entry name" value="Ubiquitin_ubiquitin-like"/>
</dbReference>
<dbReference type="CDD" id="cd01803">
    <property type="entry name" value="Ubl_ubiquitin"/>
    <property type="match status" value="6"/>
</dbReference>
<evidence type="ECO:0000256" key="6">
    <source>
        <dbReference type="ARBA" id="ARBA00022737"/>
    </source>
</evidence>
<dbReference type="EMBL" id="UXUI01009554">
    <property type="protein sequence ID" value="VDD93931.1"/>
    <property type="molecule type" value="Genomic_DNA"/>
</dbReference>
<evidence type="ECO:0000313" key="11">
    <source>
        <dbReference type="EMBL" id="VDD93931.1"/>
    </source>
</evidence>
<reference evidence="13" key="1">
    <citation type="submission" date="2017-02" db="UniProtKB">
        <authorList>
            <consortium name="WormBaseParasite"/>
        </authorList>
    </citation>
    <scope>IDENTIFICATION</scope>
</reference>
<keyword evidence="5" id="KW-1017">Isopeptide bond</keyword>
<comment type="function">
    <text evidence="9">Ubiquitin exists either covalently attached to another protein, or free (unanchored). When covalently bound, it is conjugated to target proteins via an isopeptide bond either as a monomer (monoubiquitin), a polymer linked via different Lys residues of the ubiquitin (polyubiquitin chains) or a linear polymer linked via the initiator Met of the ubiquitin (linear polyubiquitin chains). Polyubiquitin chains, when attached to a target protein, have different functions depending on the Lys residue of the ubiquitin that is linked: Lys-48-linked is involved in protein degradation via the proteasome. Linear polymer chains formed via attachment by the initiator Met lead to cell signaling. Ubiquitin is usually conjugated to Lys residues of target proteins, however, in rare cases, conjugation to Cys or Ser residues has been observed. When polyubiquitin is free (unanchored-polyubiquitin), it also has distinct roles, such as in activation of protein kinases, and in signaling.</text>
</comment>
<dbReference type="WBParaSite" id="EVEC_0000924101-mRNA-1">
    <property type="protein sequence ID" value="EVEC_0000924101-mRNA-1"/>
    <property type="gene ID" value="EVEC_0000924101"/>
</dbReference>
<dbReference type="FunFam" id="3.10.20.90:FF:000009">
    <property type="entry name" value="Ubiquitin-60S ribosomal protein"/>
    <property type="match status" value="1"/>
</dbReference>
<dbReference type="FunFam" id="3.10.20.90:FF:000158">
    <property type="entry name" value="Polyubiquitin 5"/>
    <property type="match status" value="1"/>
</dbReference>
<dbReference type="PRINTS" id="PR00348">
    <property type="entry name" value="UBIQUITIN"/>
</dbReference>
<feature type="domain" description="Ubiquitin-like" evidence="10">
    <location>
        <begin position="229"/>
        <end position="304"/>
    </location>
</feature>
<dbReference type="AlphaFoldDB" id="A0A0N4VEW7"/>
<comment type="similarity">
    <text evidence="3">Belongs to the ubiquitin family.</text>
</comment>